<evidence type="ECO:0000313" key="2">
    <source>
        <dbReference type="Proteomes" id="UP000308600"/>
    </source>
</evidence>
<dbReference type="EMBL" id="ML208348">
    <property type="protein sequence ID" value="TFK68581.1"/>
    <property type="molecule type" value="Genomic_DNA"/>
</dbReference>
<protein>
    <submittedName>
        <fullName evidence="1">Uncharacterized protein</fullName>
    </submittedName>
</protein>
<name>A0ACD3ATD6_9AGAR</name>
<sequence length="480" mass="54571">MSTSSPATSIPTELLGEIFEWSTTLAPRLQPHHPLIAPLPKFDTTALVISQVSSTWRTIALTSPRLWTTMAVYNPSATALNLVNFYLSRAGSTELLALYLTEQDALKDYYFGLGPPRRPGDKEWRYTEAILRMWLKYTHRWQSIFFDFRGGPLPLALMSLDASVLTVPNLRDVAIHDGIVRAPQTKQLFNDLWNKLHTLPTLRTTYWEYGHTFSAPFFQLTAFTLRDTSLDKLCKILQQSERLENLTIEWLEVYPVHTDADLATTSTGAVTVPNLQILNLENLADTSLERTQALLKHLITPRLQELIIERIPALSLYPQSTLSDFLSQSKCSLRTLVLGKRCSEIQTLDILRFANENHLLDHLERLTMKGAFAQNVLDLFHVHRPGIPPTTSSRRGDFFPDIPFPSLLNLKIGFCRAPTDGRISEILIERAKAGAGIRLFECCVTSFDGQPYHLDHKKFKWIEDFGTECKVTYIKRLVSD</sequence>
<keyword evidence="2" id="KW-1185">Reference proteome</keyword>
<reference evidence="1 2" key="1">
    <citation type="journal article" date="2019" name="Nat. Ecol. Evol.">
        <title>Megaphylogeny resolves global patterns of mushroom evolution.</title>
        <authorList>
            <person name="Varga T."/>
            <person name="Krizsan K."/>
            <person name="Foldi C."/>
            <person name="Dima B."/>
            <person name="Sanchez-Garcia M."/>
            <person name="Sanchez-Ramirez S."/>
            <person name="Szollosi G.J."/>
            <person name="Szarkandi J.G."/>
            <person name="Papp V."/>
            <person name="Albert L."/>
            <person name="Andreopoulos W."/>
            <person name="Angelini C."/>
            <person name="Antonin V."/>
            <person name="Barry K.W."/>
            <person name="Bougher N.L."/>
            <person name="Buchanan P."/>
            <person name="Buyck B."/>
            <person name="Bense V."/>
            <person name="Catcheside P."/>
            <person name="Chovatia M."/>
            <person name="Cooper J."/>
            <person name="Damon W."/>
            <person name="Desjardin D."/>
            <person name="Finy P."/>
            <person name="Geml J."/>
            <person name="Haridas S."/>
            <person name="Hughes K."/>
            <person name="Justo A."/>
            <person name="Karasinski D."/>
            <person name="Kautmanova I."/>
            <person name="Kiss B."/>
            <person name="Kocsube S."/>
            <person name="Kotiranta H."/>
            <person name="LaButti K.M."/>
            <person name="Lechner B.E."/>
            <person name="Liimatainen K."/>
            <person name="Lipzen A."/>
            <person name="Lukacs Z."/>
            <person name="Mihaltcheva S."/>
            <person name="Morgado L.N."/>
            <person name="Niskanen T."/>
            <person name="Noordeloos M.E."/>
            <person name="Ohm R.A."/>
            <person name="Ortiz-Santana B."/>
            <person name="Ovrebo C."/>
            <person name="Racz N."/>
            <person name="Riley R."/>
            <person name="Savchenko A."/>
            <person name="Shiryaev A."/>
            <person name="Soop K."/>
            <person name="Spirin V."/>
            <person name="Szebenyi C."/>
            <person name="Tomsovsky M."/>
            <person name="Tulloss R.E."/>
            <person name="Uehling J."/>
            <person name="Grigoriev I.V."/>
            <person name="Vagvolgyi C."/>
            <person name="Papp T."/>
            <person name="Martin F.M."/>
            <person name="Miettinen O."/>
            <person name="Hibbett D.S."/>
            <person name="Nagy L.G."/>
        </authorList>
    </citation>
    <scope>NUCLEOTIDE SEQUENCE [LARGE SCALE GENOMIC DNA]</scope>
    <source>
        <strain evidence="1 2">NL-1719</strain>
    </source>
</reference>
<accession>A0ACD3ATD6</accession>
<proteinExistence type="predicted"/>
<evidence type="ECO:0000313" key="1">
    <source>
        <dbReference type="EMBL" id="TFK68581.1"/>
    </source>
</evidence>
<gene>
    <name evidence="1" type="ORF">BDN72DRAFT_841556</name>
</gene>
<dbReference type="Proteomes" id="UP000308600">
    <property type="component" value="Unassembled WGS sequence"/>
</dbReference>
<organism evidence="1 2">
    <name type="scientific">Pluteus cervinus</name>
    <dbReference type="NCBI Taxonomy" id="181527"/>
    <lineage>
        <taxon>Eukaryota</taxon>
        <taxon>Fungi</taxon>
        <taxon>Dikarya</taxon>
        <taxon>Basidiomycota</taxon>
        <taxon>Agaricomycotina</taxon>
        <taxon>Agaricomycetes</taxon>
        <taxon>Agaricomycetidae</taxon>
        <taxon>Agaricales</taxon>
        <taxon>Pluteineae</taxon>
        <taxon>Pluteaceae</taxon>
        <taxon>Pluteus</taxon>
    </lineage>
</organism>